<evidence type="ECO:0000256" key="4">
    <source>
        <dbReference type="PROSITE-ProRule" id="PRU00335"/>
    </source>
</evidence>
<dbReference type="Pfam" id="PF13305">
    <property type="entry name" value="TetR_C_33"/>
    <property type="match status" value="1"/>
</dbReference>
<reference evidence="6 7" key="1">
    <citation type="submission" date="2022-03" db="EMBL/GenBank/DDBJ databases">
        <title>Complete genome analysis of Roseomonas KG 17.1 : a prolific producer of plant growth promoters.</title>
        <authorList>
            <person name="Saadouli I."/>
            <person name="Najjari A."/>
            <person name="Mosbah A."/>
            <person name="Ouzari H.I."/>
        </authorList>
    </citation>
    <scope>NUCLEOTIDE SEQUENCE [LARGE SCALE GENOMIC DNA]</scope>
    <source>
        <strain evidence="6 7">KG17-1</strain>
    </source>
</reference>
<dbReference type="InterPro" id="IPR009057">
    <property type="entry name" value="Homeodomain-like_sf"/>
</dbReference>
<dbReference type="InterPro" id="IPR025996">
    <property type="entry name" value="MT1864/Rv1816-like_C"/>
</dbReference>
<dbReference type="PANTHER" id="PTHR30055:SF220">
    <property type="entry name" value="TETR-FAMILY REGULATORY PROTEIN"/>
    <property type="match status" value="1"/>
</dbReference>
<name>A0ABS9W542_9PROT</name>
<feature type="domain" description="HTH tetR-type" evidence="5">
    <location>
        <begin position="13"/>
        <end position="73"/>
    </location>
</feature>
<comment type="caution">
    <text evidence="6">The sequence shown here is derived from an EMBL/GenBank/DDBJ whole genome shotgun (WGS) entry which is preliminary data.</text>
</comment>
<keyword evidence="2 4" id="KW-0238">DNA-binding</keyword>
<keyword evidence="7" id="KW-1185">Reference proteome</keyword>
<dbReference type="InterPro" id="IPR036271">
    <property type="entry name" value="Tet_transcr_reg_TetR-rel_C_sf"/>
</dbReference>
<dbReference type="Gene3D" id="1.10.357.10">
    <property type="entry name" value="Tetracycline Repressor, domain 2"/>
    <property type="match status" value="1"/>
</dbReference>
<dbReference type="SUPFAM" id="SSF48498">
    <property type="entry name" value="Tetracyclin repressor-like, C-terminal domain"/>
    <property type="match status" value="1"/>
</dbReference>
<dbReference type="PRINTS" id="PR00455">
    <property type="entry name" value="HTHTETR"/>
</dbReference>
<proteinExistence type="predicted"/>
<evidence type="ECO:0000256" key="1">
    <source>
        <dbReference type="ARBA" id="ARBA00023015"/>
    </source>
</evidence>
<dbReference type="PANTHER" id="PTHR30055">
    <property type="entry name" value="HTH-TYPE TRANSCRIPTIONAL REGULATOR RUTR"/>
    <property type="match status" value="1"/>
</dbReference>
<feature type="DNA-binding region" description="H-T-H motif" evidence="4">
    <location>
        <begin position="36"/>
        <end position="55"/>
    </location>
</feature>
<accession>A0ABS9W542</accession>
<organism evidence="6 7">
    <name type="scientific">Teichococcus vastitatis</name>
    <dbReference type="NCBI Taxonomy" id="2307076"/>
    <lineage>
        <taxon>Bacteria</taxon>
        <taxon>Pseudomonadati</taxon>
        <taxon>Pseudomonadota</taxon>
        <taxon>Alphaproteobacteria</taxon>
        <taxon>Acetobacterales</taxon>
        <taxon>Roseomonadaceae</taxon>
        <taxon>Roseomonas</taxon>
    </lineage>
</organism>
<dbReference type="RefSeq" id="WP_241792933.1">
    <property type="nucleotide sequence ID" value="NZ_JALBUU010000004.1"/>
</dbReference>
<dbReference type="Proteomes" id="UP001201985">
    <property type="component" value="Unassembled WGS sequence"/>
</dbReference>
<evidence type="ECO:0000256" key="2">
    <source>
        <dbReference type="ARBA" id="ARBA00023125"/>
    </source>
</evidence>
<sequence length="189" mass="20081">MSTSTRDQPYHHGELRQVLLEAAEALLRRDGAGRLSLREVARAAGVSHNAPYRHFPTRETLLAALATDGFRRLAAALRAEQGAAHGPAALVPLGRAYLRFADSNPALYRLMFSDGPRKSDHPALAEAAHAAFAPLAEALPERGAAVGAWALVHGLAELLRDGQISADLMGPALAEAVIGRYAGQGRQAR</sequence>
<protein>
    <submittedName>
        <fullName evidence="6">WHG domain-containing protein</fullName>
    </submittedName>
</protein>
<dbReference type="InterPro" id="IPR050109">
    <property type="entry name" value="HTH-type_TetR-like_transc_reg"/>
</dbReference>
<keyword evidence="3" id="KW-0804">Transcription</keyword>
<dbReference type="PROSITE" id="PS50977">
    <property type="entry name" value="HTH_TETR_2"/>
    <property type="match status" value="1"/>
</dbReference>
<evidence type="ECO:0000313" key="7">
    <source>
        <dbReference type="Proteomes" id="UP001201985"/>
    </source>
</evidence>
<evidence type="ECO:0000313" key="6">
    <source>
        <dbReference type="EMBL" id="MCI0754333.1"/>
    </source>
</evidence>
<dbReference type="EMBL" id="JALBUU010000004">
    <property type="protein sequence ID" value="MCI0754333.1"/>
    <property type="molecule type" value="Genomic_DNA"/>
</dbReference>
<keyword evidence="1" id="KW-0805">Transcription regulation</keyword>
<dbReference type="SUPFAM" id="SSF46689">
    <property type="entry name" value="Homeodomain-like"/>
    <property type="match status" value="1"/>
</dbReference>
<evidence type="ECO:0000256" key="3">
    <source>
        <dbReference type="ARBA" id="ARBA00023163"/>
    </source>
</evidence>
<evidence type="ECO:0000259" key="5">
    <source>
        <dbReference type="PROSITE" id="PS50977"/>
    </source>
</evidence>
<dbReference type="InterPro" id="IPR001647">
    <property type="entry name" value="HTH_TetR"/>
</dbReference>
<dbReference type="Pfam" id="PF00440">
    <property type="entry name" value="TetR_N"/>
    <property type="match status" value="1"/>
</dbReference>
<gene>
    <name evidence="6" type="ORF">MON41_11265</name>
</gene>